<gene>
    <name evidence="9" type="ORF">SAMN05660324_1911</name>
</gene>
<dbReference type="Gene3D" id="3.90.870.10">
    <property type="entry name" value="DHBP synthase"/>
    <property type="match status" value="1"/>
</dbReference>
<proteinExistence type="inferred from homology"/>
<keyword evidence="10" id="KW-1185">Reference proteome</keyword>
<dbReference type="AlphaFoldDB" id="A0A1G7S7Q2"/>
<dbReference type="Gene3D" id="3.40.50.10990">
    <property type="entry name" value="GTP cyclohydrolase II"/>
    <property type="match status" value="1"/>
</dbReference>
<evidence type="ECO:0000256" key="1">
    <source>
        <dbReference type="ARBA" id="ARBA00000141"/>
    </source>
</evidence>
<dbReference type="Pfam" id="PF00925">
    <property type="entry name" value="GTP_cyclohydro2"/>
    <property type="match status" value="1"/>
</dbReference>
<dbReference type="EC" id="4.1.99.12" evidence="5"/>
<dbReference type="SUPFAM" id="SSF55821">
    <property type="entry name" value="YrdC/RibB"/>
    <property type="match status" value="1"/>
</dbReference>
<evidence type="ECO:0000313" key="9">
    <source>
        <dbReference type="EMBL" id="SDG19056.1"/>
    </source>
</evidence>
<dbReference type="PANTHER" id="PTHR21327:SF18">
    <property type="entry name" value="3,4-DIHYDROXY-2-BUTANONE 4-PHOSPHATE SYNTHASE"/>
    <property type="match status" value="1"/>
</dbReference>
<dbReference type="GO" id="GO:0008686">
    <property type="term" value="F:3,4-dihydroxy-2-butanone-4-phosphate synthase activity"/>
    <property type="evidence" value="ECO:0007669"/>
    <property type="project" value="UniProtKB-EC"/>
</dbReference>
<evidence type="ECO:0000256" key="2">
    <source>
        <dbReference type="ARBA" id="ARBA00002284"/>
    </source>
</evidence>
<comment type="similarity">
    <text evidence="4">In the N-terminal section; belongs to the DHBP synthase family.</text>
</comment>
<organism evidence="9 10">
    <name type="scientific">Klenkia brasiliensis</name>
    <dbReference type="NCBI Taxonomy" id="333142"/>
    <lineage>
        <taxon>Bacteria</taxon>
        <taxon>Bacillati</taxon>
        <taxon>Actinomycetota</taxon>
        <taxon>Actinomycetes</taxon>
        <taxon>Geodermatophilales</taxon>
        <taxon>Geodermatophilaceae</taxon>
        <taxon>Klenkia</taxon>
    </lineage>
</organism>
<dbReference type="EMBL" id="FNCF01000003">
    <property type="protein sequence ID" value="SDG19056.1"/>
    <property type="molecule type" value="Genomic_DNA"/>
</dbReference>
<evidence type="ECO:0000256" key="5">
    <source>
        <dbReference type="ARBA" id="ARBA00012153"/>
    </source>
</evidence>
<comment type="catalytic activity">
    <reaction evidence="1">
        <text>D-ribulose 5-phosphate = (2S)-2-hydroxy-3-oxobutyl phosphate + formate + H(+)</text>
        <dbReference type="Rhea" id="RHEA:18457"/>
        <dbReference type="ChEBI" id="CHEBI:15378"/>
        <dbReference type="ChEBI" id="CHEBI:15740"/>
        <dbReference type="ChEBI" id="CHEBI:58121"/>
        <dbReference type="ChEBI" id="CHEBI:58830"/>
        <dbReference type="EC" id="4.1.99.12"/>
    </reaction>
</comment>
<name>A0A1G7S7Q2_9ACTN</name>
<evidence type="ECO:0000313" key="10">
    <source>
        <dbReference type="Proteomes" id="UP000198863"/>
    </source>
</evidence>
<dbReference type="InterPro" id="IPR000422">
    <property type="entry name" value="DHBP_synthase_RibB"/>
</dbReference>
<dbReference type="GO" id="GO:0005829">
    <property type="term" value="C:cytosol"/>
    <property type="evidence" value="ECO:0007669"/>
    <property type="project" value="TreeGrafter"/>
</dbReference>
<evidence type="ECO:0000256" key="7">
    <source>
        <dbReference type="ARBA" id="ARBA00022723"/>
    </source>
</evidence>
<dbReference type="GO" id="GO:0009231">
    <property type="term" value="P:riboflavin biosynthetic process"/>
    <property type="evidence" value="ECO:0007669"/>
    <property type="project" value="UniProtKB-UniPathway"/>
</dbReference>
<dbReference type="InterPro" id="IPR036144">
    <property type="entry name" value="RibA-like_sf"/>
</dbReference>
<keyword evidence="7" id="KW-0479">Metal-binding</keyword>
<dbReference type="Proteomes" id="UP000198863">
    <property type="component" value="Unassembled WGS sequence"/>
</dbReference>
<dbReference type="InterPro" id="IPR017945">
    <property type="entry name" value="DHBP_synth_RibB-like_a/b_dom"/>
</dbReference>
<evidence type="ECO:0000256" key="4">
    <source>
        <dbReference type="ARBA" id="ARBA00005520"/>
    </source>
</evidence>
<dbReference type="PANTHER" id="PTHR21327">
    <property type="entry name" value="GTP CYCLOHYDROLASE II-RELATED"/>
    <property type="match status" value="1"/>
</dbReference>
<evidence type="ECO:0000259" key="8">
    <source>
        <dbReference type="Pfam" id="PF00925"/>
    </source>
</evidence>
<dbReference type="UniPathway" id="UPA00275">
    <property type="reaction ID" value="UER00399"/>
</dbReference>
<feature type="domain" description="GTP cyclohydrolase II" evidence="8">
    <location>
        <begin position="204"/>
        <end position="289"/>
    </location>
</feature>
<evidence type="ECO:0000256" key="3">
    <source>
        <dbReference type="ARBA" id="ARBA00004904"/>
    </source>
</evidence>
<evidence type="ECO:0000256" key="6">
    <source>
        <dbReference type="ARBA" id="ARBA00022619"/>
    </source>
</evidence>
<dbReference type="GO" id="GO:0003935">
    <property type="term" value="F:GTP cyclohydrolase II activity"/>
    <property type="evidence" value="ECO:0007669"/>
    <property type="project" value="TreeGrafter"/>
</dbReference>
<keyword evidence="9" id="KW-0378">Hydrolase</keyword>
<dbReference type="GO" id="GO:0046872">
    <property type="term" value="F:metal ion binding"/>
    <property type="evidence" value="ECO:0007669"/>
    <property type="project" value="UniProtKB-KW"/>
</dbReference>
<dbReference type="SUPFAM" id="SSF142695">
    <property type="entry name" value="RibA-like"/>
    <property type="match status" value="1"/>
</dbReference>
<dbReference type="Pfam" id="PF00926">
    <property type="entry name" value="DHBP_synthase"/>
    <property type="match status" value="1"/>
</dbReference>
<comment type="pathway">
    <text evidence="3">Cofactor biosynthesis; riboflavin biosynthesis; 2-hydroxy-3-oxobutyl phosphate from D-ribulose 5-phosphate: step 1/1.</text>
</comment>
<comment type="function">
    <text evidence="2">Catalyzes the conversion of D-ribulose 5-phosphate to formate and 3,4-dihydroxy-2-butanone 4-phosphate.</text>
</comment>
<dbReference type="OrthoDB" id="9793111at2"/>
<dbReference type="RefSeq" id="WP_091061926.1">
    <property type="nucleotide sequence ID" value="NZ_FNCF01000003.1"/>
</dbReference>
<sequence length="358" mass="36801">MSNRAAAAGRALGAGAAVVLEDPDGDGYLVARAEHIDPHLVSFAIRYSSGFVCVALTGEDCERLDLPAVARDEDRGAPDFRVTVDRTAEGTGISAADRARTIAALADADAVAGDFTRPGHVVPVRAVPGGVLARAGAAEAAVDLVGLGGGRPAALLCAVVSPSEPTRMATGAELASFAVEHGLVHVTIPDLMEHLLREGPVVRRVRDERLPTDHGVFRVVSYRSPTGGDEQVAFVLGEPHLSARGPVEVHVHTPCAVHDVGARRTCPCARVLDDALASVRRRGGGVVVSGRPGGLLTAWGMGEWSRPAPSTADVVVAVLADLGIARVELASAEPGVRIALDAAGCLPTPHPQPTGLVG</sequence>
<keyword evidence="6" id="KW-0686">Riboflavin biosynthesis</keyword>
<protein>
    <recommendedName>
        <fullName evidence="5">3,4-dihydroxy-2-butanone-4-phosphate synthase</fullName>
        <ecNumber evidence="5">4.1.99.12</ecNumber>
    </recommendedName>
</protein>
<dbReference type="PIRSF" id="PIRSF001259">
    <property type="entry name" value="RibA"/>
    <property type="match status" value="1"/>
</dbReference>
<dbReference type="InterPro" id="IPR032677">
    <property type="entry name" value="GTP_cyclohydro_II"/>
</dbReference>
<reference evidence="10" key="1">
    <citation type="submission" date="2016-10" db="EMBL/GenBank/DDBJ databases">
        <authorList>
            <person name="Varghese N."/>
            <person name="Submissions S."/>
        </authorList>
    </citation>
    <scope>NUCLEOTIDE SEQUENCE [LARGE SCALE GENOMIC DNA]</scope>
    <source>
        <strain evidence="10">DSM 44526</strain>
    </source>
</reference>
<accession>A0A1G7S7Q2</accession>